<dbReference type="InterPro" id="IPR053169">
    <property type="entry name" value="MUG_Protein"/>
</dbReference>
<dbReference type="SUPFAM" id="SSF48208">
    <property type="entry name" value="Six-hairpin glycosidases"/>
    <property type="match status" value="1"/>
</dbReference>
<reference evidence="1" key="2">
    <citation type="submission" date="2021-01" db="EMBL/GenBank/DDBJ databases">
        <authorList>
            <person name="Schikora-Tamarit M.A."/>
        </authorList>
    </citation>
    <scope>NUCLEOTIDE SEQUENCE</scope>
    <source>
        <strain evidence="1">NCAIM Y.01608</strain>
    </source>
</reference>
<comment type="caution">
    <text evidence="1">The sequence shown here is derived from an EMBL/GenBank/DDBJ whole genome shotgun (WGS) entry which is preliminary data.</text>
</comment>
<dbReference type="InterPro" id="IPR008928">
    <property type="entry name" value="6-hairpin_glycosidase_sf"/>
</dbReference>
<dbReference type="Pfam" id="PF03663">
    <property type="entry name" value="Glyco_hydro_76"/>
    <property type="match status" value="1"/>
</dbReference>
<evidence type="ECO:0000313" key="1">
    <source>
        <dbReference type="EMBL" id="KAH3659675.1"/>
    </source>
</evidence>
<name>A0A1B7SB49_9ASCO</name>
<protein>
    <submittedName>
        <fullName evidence="1">Uncharacterized protein</fullName>
    </submittedName>
</protein>
<dbReference type="Gene3D" id="1.50.10.20">
    <property type="match status" value="1"/>
</dbReference>
<gene>
    <name evidence="1" type="ORF">OGATHE_005720</name>
</gene>
<accession>A0A1B7SB49</accession>
<dbReference type="GO" id="GO:0005975">
    <property type="term" value="P:carbohydrate metabolic process"/>
    <property type="evidence" value="ECO:0007669"/>
    <property type="project" value="InterPro"/>
</dbReference>
<dbReference type="PANTHER" id="PTHR47791">
    <property type="entry name" value="MEIOTICALLY UP-REGULATED GENE 191 PROTEIN"/>
    <property type="match status" value="1"/>
</dbReference>
<organism evidence="1 2">
    <name type="scientific">Ogataea polymorpha</name>
    <dbReference type="NCBI Taxonomy" id="460523"/>
    <lineage>
        <taxon>Eukaryota</taxon>
        <taxon>Fungi</taxon>
        <taxon>Dikarya</taxon>
        <taxon>Ascomycota</taxon>
        <taxon>Saccharomycotina</taxon>
        <taxon>Pichiomycetes</taxon>
        <taxon>Pichiales</taxon>
        <taxon>Pichiaceae</taxon>
        <taxon>Ogataea</taxon>
    </lineage>
</organism>
<dbReference type="EMBL" id="JAEUBD010001504">
    <property type="protein sequence ID" value="KAH3659675.1"/>
    <property type="molecule type" value="Genomic_DNA"/>
</dbReference>
<evidence type="ECO:0000313" key="2">
    <source>
        <dbReference type="Proteomes" id="UP000788993"/>
    </source>
</evidence>
<sequence length="412" mass="47667">MSFDNNLEGYNIVKTFWQTYWNPSIGNFSTRVPCKESREGRFTCWTMGVVLHAVAECCAAYKDLTLPIVAPTVSALTCFRNPKYGAYSVMYHGAQNSGDDDINYDDCAHLLRGMIALYEATGNQEYLDLSRELVRFLMTGVVEHQKFHVPGLKWHISRKYMATISNCVAATGAMRMIKYSSPEEQKQLYDFAKLCINFIEQILWDKSDNVVMDGVAYDSDVIDKTKWSYNTGNTLSAICMLYQYDRDPQWVDKARKLAEAATDRGRTLFDRDYDDWNKRFWHGPSYFIQLLVEGLVDYLVTFGKDAPESTRRCCENEILRHVSYFRKYMYDPSDGLYFCSFDIYRLDDRTYERYRSEFGGHKTFQPNEDDRVQTGGDVRKRPVCKSLMASAAAARIFFQAARIFPKMDPVPV</sequence>
<reference evidence="1" key="1">
    <citation type="journal article" date="2021" name="Open Biol.">
        <title>Shared evolutionary footprints suggest mitochondrial oxidative damage underlies multiple complex I losses in fungi.</title>
        <authorList>
            <person name="Schikora-Tamarit M.A."/>
            <person name="Marcet-Houben M."/>
            <person name="Nosek J."/>
            <person name="Gabaldon T."/>
        </authorList>
    </citation>
    <scope>NUCLEOTIDE SEQUENCE</scope>
    <source>
        <strain evidence="1">NCAIM Y.01608</strain>
    </source>
</reference>
<dbReference type="AlphaFoldDB" id="A0A1B7SB49"/>
<keyword evidence="2" id="KW-1185">Reference proteome</keyword>
<dbReference type="InterPro" id="IPR005198">
    <property type="entry name" value="Glyco_hydro_76"/>
</dbReference>
<dbReference type="RefSeq" id="XP_018208674.1">
    <property type="nucleotide sequence ID" value="XM_018353187.1"/>
</dbReference>
<dbReference type="PANTHER" id="PTHR47791:SF3">
    <property type="entry name" value="MEIOTICALLY UP-REGULATED GENE 191 PROTEIN"/>
    <property type="match status" value="1"/>
</dbReference>
<dbReference type="Proteomes" id="UP000788993">
    <property type="component" value="Unassembled WGS sequence"/>
</dbReference>
<proteinExistence type="predicted"/>